<feature type="domain" description="Protein kinase" evidence="8">
    <location>
        <begin position="153"/>
        <end position="486"/>
    </location>
</feature>
<keyword evidence="3 6" id="KW-0547">Nucleotide-binding</keyword>
<dbReference type="PANTHER" id="PTHR24058">
    <property type="entry name" value="DUAL SPECIFICITY PROTEIN KINASE"/>
    <property type="match status" value="1"/>
</dbReference>
<keyword evidence="2" id="KW-0808">Transferase</keyword>
<feature type="binding site" evidence="6">
    <location>
        <position position="182"/>
    </location>
    <ligand>
        <name>ATP</name>
        <dbReference type="ChEBI" id="CHEBI:30616"/>
    </ligand>
</feature>
<dbReference type="Pfam" id="PF00069">
    <property type="entry name" value="Pkinase"/>
    <property type="match status" value="1"/>
</dbReference>
<dbReference type="PANTHER" id="PTHR24058:SF17">
    <property type="entry name" value="HOMEODOMAIN INTERACTING PROTEIN KINASE, ISOFORM D"/>
    <property type="match status" value="1"/>
</dbReference>
<gene>
    <name evidence="9" type="ORF">PEVE_00009311</name>
</gene>
<accession>A0ABN8R928</accession>
<dbReference type="InterPro" id="IPR017441">
    <property type="entry name" value="Protein_kinase_ATP_BS"/>
</dbReference>
<feature type="region of interest" description="Disordered" evidence="7">
    <location>
        <begin position="800"/>
        <end position="825"/>
    </location>
</feature>
<dbReference type="InterPro" id="IPR050494">
    <property type="entry name" value="Ser_Thr_dual-spec_kinase"/>
</dbReference>
<keyword evidence="10" id="KW-1185">Reference proteome</keyword>
<feature type="compositionally biased region" description="Polar residues" evidence="7">
    <location>
        <begin position="125"/>
        <end position="134"/>
    </location>
</feature>
<evidence type="ECO:0000256" key="5">
    <source>
        <dbReference type="ARBA" id="ARBA00022840"/>
    </source>
</evidence>
<dbReference type="PROSITE" id="PS00108">
    <property type="entry name" value="PROTEIN_KINASE_ST"/>
    <property type="match status" value="1"/>
</dbReference>
<feature type="compositionally biased region" description="Basic and acidic residues" evidence="7">
    <location>
        <begin position="892"/>
        <end position="902"/>
    </location>
</feature>
<keyword evidence="4" id="KW-0418">Kinase</keyword>
<dbReference type="SUPFAM" id="SSF56112">
    <property type="entry name" value="Protein kinase-like (PK-like)"/>
    <property type="match status" value="1"/>
</dbReference>
<feature type="region of interest" description="Disordered" evidence="7">
    <location>
        <begin position="842"/>
        <end position="916"/>
    </location>
</feature>
<keyword evidence="5 6" id="KW-0067">ATP-binding</keyword>
<dbReference type="PROSITE" id="PS00107">
    <property type="entry name" value="PROTEIN_KINASE_ATP"/>
    <property type="match status" value="1"/>
</dbReference>
<keyword evidence="1" id="KW-0723">Serine/threonine-protein kinase</keyword>
<evidence type="ECO:0000256" key="4">
    <source>
        <dbReference type="ARBA" id="ARBA00022777"/>
    </source>
</evidence>
<evidence type="ECO:0000256" key="2">
    <source>
        <dbReference type="ARBA" id="ARBA00022679"/>
    </source>
</evidence>
<evidence type="ECO:0000256" key="7">
    <source>
        <dbReference type="SAM" id="MobiDB-lite"/>
    </source>
</evidence>
<dbReference type="InterPro" id="IPR011009">
    <property type="entry name" value="Kinase-like_dom_sf"/>
</dbReference>
<feature type="compositionally biased region" description="Low complexity" evidence="7">
    <location>
        <begin position="859"/>
        <end position="881"/>
    </location>
</feature>
<dbReference type="EMBL" id="CALNXI010001641">
    <property type="protein sequence ID" value="CAH3173959.1"/>
    <property type="molecule type" value="Genomic_DNA"/>
</dbReference>
<comment type="caution">
    <text evidence="9">The sequence shown here is derived from an EMBL/GenBank/DDBJ whole genome shotgun (WGS) entry which is preliminary data.</text>
</comment>
<evidence type="ECO:0000256" key="1">
    <source>
        <dbReference type="ARBA" id="ARBA00022527"/>
    </source>
</evidence>
<feature type="region of interest" description="Disordered" evidence="7">
    <location>
        <begin position="115"/>
        <end position="134"/>
    </location>
</feature>
<dbReference type="Gene3D" id="3.30.200.20">
    <property type="entry name" value="Phosphorylase Kinase, domain 1"/>
    <property type="match status" value="1"/>
</dbReference>
<dbReference type="InterPro" id="IPR000719">
    <property type="entry name" value="Prot_kinase_dom"/>
</dbReference>
<protein>
    <recommendedName>
        <fullName evidence="8">Protein kinase domain-containing protein</fullName>
    </recommendedName>
</protein>
<name>A0ABN8R928_9CNID</name>
<evidence type="ECO:0000256" key="3">
    <source>
        <dbReference type="ARBA" id="ARBA00022741"/>
    </source>
</evidence>
<evidence type="ECO:0000256" key="6">
    <source>
        <dbReference type="PROSITE-ProRule" id="PRU10141"/>
    </source>
</evidence>
<organism evidence="9 10">
    <name type="scientific">Porites evermanni</name>
    <dbReference type="NCBI Taxonomy" id="104178"/>
    <lineage>
        <taxon>Eukaryota</taxon>
        <taxon>Metazoa</taxon>
        <taxon>Cnidaria</taxon>
        <taxon>Anthozoa</taxon>
        <taxon>Hexacorallia</taxon>
        <taxon>Scleractinia</taxon>
        <taxon>Fungiina</taxon>
        <taxon>Poritidae</taxon>
        <taxon>Porites</taxon>
    </lineage>
</organism>
<evidence type="ECO:0000259" key="8">
    <source>
        <dbReference type="PROSITE" id="PS50011"/>
    </source>
</evidence>
<dbReference type="InterPro" id="IPR008271">
    <property type="entry name" value="Ser/Thr_kinase_AS"/>
</dbReference>
<proteinExistence type="predicted"/>
<dbReference type="Proteomes" id="UP001159427">
    <property type="component" value="Unassembled WGS sequence"/>
</dbReference>
<evidence type="ECO:0000313" key="9">
    <source>
        <dbReference type="EMBL" id="CAH3173959.1"/>
    </source>
</evidence>
<dbReference type="PROSITE" id="PS50011">
    <property type="entry name" value="PROTEIN_KINASE_DOM"/>
    <property type="match status" value="1"/>
</dbReference>
<reference evidence="9 10" key="1">
    <citation type="submission" date="2022-05" db="EMBL/GenBank/DDBJ databases">
        <authorList>
            <consortium name="Genoscope - CEA"/>
            <person name="William W."/>
        </authorList>
    </citation>
    <scope>NUCLEOTIDE SEQUENCE [LARGE SCALE GENOMIC DNA]</scope>
</reference>
<dbReference type="Gene3D" id="1.10.510.10">
    <property type="entry name" value="Transferase(Phosphotransferase) domain 1"/>
    <property type="match status" value="1"/>
</dbReference>
<evidence type="ECO:0000313" key="10">
    <source>
        <dbReference type="Proteomes" id="UP001159427"/>
    </source>
</evidence>
<dbReference type="SMART" id="SM00220">
    <property type="entry name" value="S_TKc"/>
    <property type="match status" value="1"/>
</dbReference>
<sequence length="1266" mass="139488">MPRKTTINLSCLSHEKDCGICNNANIAKEYYEEIFAKNRTKPFLMYIEYRMAQAELVTHSSSAFTSFHRPNGTIFPSGTSGHCSNKLHIEARKNALRRLTKSLVNTYKRCGLKVPETNEKKSRQNSKTAGNSNSEGDYKVVLHEELCSATSRYEVLEFLGRGTFGQVVKCWKKGTNELYAIKILKDHPSYARQGQIEIGILAKLSAENSEAFNFVRAIECFQHKNHTCLVFEMLQQNLYDYLKQSKFNPLPLRHIRPIVQQVLVALSKLKSLGLIHADLKPENIMLVDPEKQPFRVKVIDFGSATQVSKAVCSSYLQSRYYSKFDSLKLKRKFQTAAANWKLKSIFTSVSFAWRDLKGQSAFKMSQIRYISQTQGLPNDHLLANGSKSLKFFKKVVSSTTGLLEWKMKTGSEHERETKIKSQEARKYIFNCLDEMAQVNMPSNLVGDERVAEKIDRYQFTDLLKRTLVIDPDKRITPDEALRHPFITLARLVDFAHCNTFSLAVKSMQVCRYNRGVTEQASLPGGSLFGLTRASSSSYIHLPIVQSEAMANHDISGGLPQPSAEQFAPHPGLPVAPLQTVPSLQPSTSDFLGAHFISQHAVLCQPDSTSPQKHMFASQASSQQPRPVVVSMGIPQATLTLPAAASSGLYAKSVPLQTWTPKRFGSDPALQLLPHWASTVGLQAVQPIIPENLQGMDNPSRPKNPPPVGAWRGSDDNGYISAEPSPGIYHMDGDGYDRPREPRRLISHEWSRPAGSVLFSVMPVMQQPVAPPPVWSGPHIPAGLLPWQLSTNTFQNASSARAPLGLSGGHRPLRRTVSSPGRRRYNDNRTYLFGEVNQVSSPTGFIRNESEPVNLPVKQTSSPIEIPDSPSSPSVITVSSSSDEMEPNSLETNRTDHTSHRLDDVEDEDVDEDEPEQCDVTKHDELCDGFGDDEDEDDEDDCIVTSSFSVESASPGLNESMDHAHSDACLTRGISTDEMVTSTTYENTGDVANPNDHARNFTDSRKENAMIYCSDTESADEKGEITDVTDAYLQLNSNSGQPNPISVAPTLAHSQHYSADQMQNPFFGAHHFEHAGQYRSPTKVSRPSSLGVIPQYGQPVGPSYISPTLAYPPSQTLLVSGNEARCCGGNDSFPDSNPLVILPPTHAQFVPQPLYTGVARISTAGPVSGHVPYSYVTSAAGTGPSYVNPGLPPRQVLSRGGCPASMQPGLTLTGVGYQAPPSFVSQRYQNPVVGPMKTFNVLPNGTYNGYGGFILNSSPTKQRVFYP</sequence>
<feature type="compositionally biased region" description="Acidic residues" evidence="7">
    <location>
        <begin position="903"/>
        <end position="916"/>
    </location>
</feature>